<dbReference type="Gene3D" id="3.40.50.150">
    <property type="entry name" value="Vaccinia Virus protein VP39"/>
    <property type="match status" value="1"/>
</dbReference>
<name>A0ABW2A638_9GAMM</name>
<protein>
    <recommendedName>
        <fullName evidence="3">Methyltransferase</fullName>
    </recommendedName>
</protein>
<dbReference type="RefSeq" id="WP_379913509.1">
    <property type="nucleotide sequence ID" value="NZ_JBHSWE010000001.1"/>
</dbReference>
<accession>A0ABW2A638</accession>
<dbReference type="Proteomes" id="UP001596422">
    <property type="component" value="Unassembled WGS sequence"/>
</dbReference>
<organism evidence="1 2">
    <name type="scientific">Marinobacterium aestuariivivens</name>
    <dbReference type="NCBI Taxonomy" id="1698799"/>
    <lineage>
        <taxon>Bacteria</taxon>
        <taxon>Pseudomonadati</taxon>
        <taxon>Pseudomonadota</taxon>
        <taxon>Gammaproteobacteria</taxon>
        <taxon>Oceanospirillales</taxon>
        <taxon>Oceanospirillaceae</taxon>
        <taxon>Marinobacterium</taxon>
    </lineage>
</organism>
<comment type="caution">
    <text evidence="1">The sequence shown here is derived from an EMBL/GenBank/DDBJ whole genome shotgun (WGS) entry which is preliminary data.</text>
</comment>
<reference evidence="2" key="1">
    <citation type="journal article" date="2019" name="Int. J. Syst. Evol. Microbiol.">
        <title>The Global Catalogue of Microorganisms (GCM) 10K type strain sequencing project: providing services to taxonomists for standard genome sequencing and annotation.</title>
        <authorList>
            <consortium name="The Broad Institute Genomics Platform"/>
            <consortium name="The Broad Institute Genome Sequencing Center for Infectious Disease"/>
            <person name="Wu L."/>
            <person name="Ma J."/>
        </authorList>
    </citation>
    <scope>NUCLEOTIDE SEQUENCE [LARGE SCALE GENOMIC DNA]</scope>
    <source>
        <strain evidence="2">NBRC 111756</strain>
    </source>
</reference>
<dbReference type="EMBL" id="JBHSWE010000001">
    <property type="protein sequence ID" value="MFC6672850.1"/>
    <property type="molecule type" value="Genomic_DNA"/>
</dbReference>
<evidence type="ECO:0008006" key="3">
    <source>
        <dbReference type="Google" id="ProtNLM"/>
    </source>
</evidence>
<keyword evidence="2" id="KW-1185">Reference proteome</keyword>
<dbReference type="InterPro" id="IPR029063">
    <property type="entry name" value="SAM-dependent_MTases_sf"/>
</dbReference>
<gene>
    <name evidence="1" type="ORF">ACFQDL_24285</name>
</gene>
<proteinExistence type="predicted"/>
<evidence type="ECO:0000313" key="1">
    <source>
        <dbReference type="EMBL" id="MFC6672850.1"/>
    </source>
</evidence>
<sequence length="111" mass="13250">MSEITWTTGDRPQEIEDYWHALYPEIDTASAKIQVLERHGYSPVGYFVLPERCWLENYYRPLEGRFSGFLSRNASSEEARQVVESERREIALYEKYRAFYSYGFYLARKVD</sequence>
<evidence type="ECO:0000313" key="2">
    <source>
        <dbReference type="Proteomes" id="UP001596422"/>
    </source>
</evidence>